<accession>A0A8B8DWB7</accession>
<comment type="similarity">
    <text evidence="2 3">Belongs to the peptidase M14 family.</text>
</comment>
<feature type="region of interest" description="Disordered" evidence="4">
    <location>
        <begin position="1184"/>
        <end position="1203"/>
    </location>
</feature>
<dbReference type="GeneID" id="111129975"/>
<name>A0A8B8DWB7_CRAVI</name>
<dbReference type="InterPro" id="IPR040626">
    <property type="entry name" value="Pepdidase_M14_N"/>
</dbReference>
<feature type="domain" description="Peptidase M14" evidence="5">
    <location>
        <begin position="457"/>
        <end position="737"/>
    </location>
</feature>
<dbReference type="Pfam" id="PF00246">
    <property type="entry name" value="Peptidase_M14"/>
    <property type="match status" value="1"/>
</dbReference>
<reference evidence="7" key="2">
    <citation type="submission" date="2025-08" db="UniProtKB">
        <authorList>
            <consortium name="RefSeq"/>
        </authorList>
    </citation>
    <scope>IDENTIFICATION</scope>
    <source>
        <tissue evidence="7">Whole sample</tissue>
    </source>
</reference>
<dbReference type="InterPro" id="IPR000834">
    <property type="entry name" value="Peptidase_M14"/>
</dbReference>
<dbReference type="PROSITE" id="PS52035">
    <property type="entry name" value="PEPTIDASE_M14"/>
    <property type="match status" value="1"/>
</dbReference>
<feature type="region of interest" description="Disordered" evidence="4">
    <location>
        <begin position="888"/>
        <end position="965"/>
    </location>
</feature>
<evidence type="ECO:0000313" key="6">
    <source>
        <dbReference type="Proteomes" id="UP000694844"/>
    </source>
</evidence>
<dbReference type="GO" id="GO:0008270">
    <property type="term" value="F:zinc ion binding"/>
    <property type="evidence" value="ECO:0007669"/>
    <property type="project" value="InterPro"/>
</dbReference>
<dbReference type="AlphaFoldDB" id="A0A8B8DWB7"/>
<sequence length="1257" mass="144651">MKTRQVSSAPLAGSPLSSRSTSSSSGLSFEGIPDEVTRLSEEKSKNLKGGDETVWKEEIRKRMEDELNARVREALETPPLERAERQRLTNQQQQQNSRSHLEKLNSHLLFELNDKNHAYLKARKWRALQAKRQMQNLMRMNYTLTPAPTSTIDVIFKDKLSKSNQDEFPGVFGLQTFSEGIKDRNSLDKYPSLKQIHRQFYTKEGFLTALDAGHFPDGSKFDCNENGAYKDRFGVLRDQHGPFWPGEWGPLFPTPRFQWFTDVPEEPLFTSAHNQQFTKTFDNQQTPYTSKWRGVLIVYDSERSSRDHSPQPVPEGCCPNLVFESRFESGNLRQARRVGQCEYELVLKTDLYTNRHTQWYYFRVQNAVPGVVYKFRIVNLLKKDSLYNYGMRPLLYSENDAKNKSQGWIRAGHHISYSRNIMHLHCPLLMRGIPYYELEWQMEFPNAEDTYYLAHCYPYTFTDLKEDLDAMLNSPERRQWIKREVLCETRAGNSCFLVTCTNFDTSREEQIKKKVVVVTARVHPGESQASWMMKGLLDYITSSDHTAHELRNRFIFKVVPMLNPDGVIVGNYRCSLAARDLNRNYRHPRKESFPTVWFTKSMMEKILERHDILLYCDLHGHSRKHNVFMYGNNTSEVEADDGVGAAQAYLRERLFPWLMSQRSPDKFSFPSCKFQIKRCKESTGRVVMWRQMRVLNSFTLEATFSGTILNRKELRHFNIGDFMEMGRVLSQVVLDYEVAQENKSFKKNSKKKNIWLSKQTEVVLDMTRYITNQVLEQRGMIGARIPNLHSLSNRNGRNSDADSGIDASQDNGSTMDGRLSAMEDGYLPRERSDLGDDFGRKTDKKRKGDSRSHGNLSRREVDTMIDNESLKTMDGCLKILSDLNVREALQESDSSDSDSESEPEMKAAEPKPKKKKRKSKKQRDKEHQERKGGSGGTEKKSEERSKSLTFPKERYHRDRDSSNHLNLMTSQALPSISCSDAQHDALGNHGNKKAFQGSFVLHRSKTTSNLEKYKKQTLDSRFVSKYEGRRNGGIPCFSEERSIERAAKRMADMKKRTDDEKQRDMAFFCDEGDPLCPYKRPIMSMQIRPSLTHDELQHRLQVALREGTPNIAQTLVGLNVRTSYTHAAETFRDMTPSVLPATMPSVRDIRSGSVLKTFTRHIPSSSSTPSPFLPHSITPISSEMESTKIEKRSRISRTPGPLSGVTQEAINRVLGTNAHGSPRMGTMDITKISSSVLHREYINVMLERLKKRSPTPV</sequence>
<evidence type="ECO:0000256" key="1">
    <source>
        <dbReference type="ARBA" id="ARBA00001947"/>
    </source>
</evidence>
<dbReference type="PANTHER" id="PTHR12756">
    <property type="entry name" value="CYTOSOLIC CARBOXYPEPTIDASE"/>
    <property type="match status" value="1"/>
</dbReference>
<comment type="cofactor">
    <cofactor evidence="1">
        <name>Zn(2+)</name>
        <dbReference type="ChEBI" id="CHEBI:29105"/>
    </cofactor>
</comment>
<protein>
    <submittedName>
        <fullName evidence="7">Uncharacterized protein LOC111129975 isoform X25</fullName>
    </submittedName>
</protein>
<evidence type="ECO:0000256" key="4">
    <source>
        <dbReference type="SAM" id="MobiDB-lite"/>
    </source>
</evidence>
<reference evidence="6" key="1">
    <citation type="submission" date="2024-06" db="UniProtKB">
        <authorList>
            <consortium name="RefSeq"/>
        </authorList>
    </citation>
    <scope>NUCLEOTIDE SEQUENCE [LARGE SCALE GENOMIC DNA]</scope>
</reference>
<dbReference type="Gene3D" id="3.40.630.10">
    <property type="entry name" value="Zn peptidases"/>
    <property type="match status" value="1"/>
</dbReference>
<dbReference type="Gene3D" id="2.60.40.3120">
    <property type="match status" value="1"/>
</dbReference>
<feature type="compositionally biased region" description="Acidic residues" evidence="4">
    <location>
        <begin position="893"/>
        <end position="902"/>
    </location>
</feature>
<proteinExistence type="inferred from homology"/>
<keyword evidence="6" id="KW-1185">Reference proteome</keyword>
<feature type="compositionally biased region" description="Low complexity" evidence="4">
    <location>
        <begin position="7"/>
        <end position="28"/>
    </location>
</feature>
<feature type="region of interest" description="Disordered" evidence="4">
    <location>
        <begin position="1"/>
        <end position="52"/>
    </location>
</feature>
<dbReference type="OrthoDB" id="10253041at2759"/>
<feature type="active site" description="Proton donor/acceptor" evidence="3">
    <location>
        <position position="701"/>
    </location>
</feature>
<dbReference type="InterPro" id="IPR050821">
    <property type="entry name" value="Cytosolic_carboxypeptidase"/>
</dbReference>
<feature type="region of interest" description="Disordered" evidence="4">
    <location>
        <begin position="74"/>
        <end position="100"/>
    </location>
</feature>
<dbReference type="Pfam" id="PF18027">
    <property type="entry name" value="Pepdidase_M14_N"/>
    <property type="match status" value="1"/>
</dbReference>
<feature type="compositionally biased region" description="Basic residues" evidence="4">
    <location>
        <begin position="912"/>
        <end position="922"/>
    </location>
</feature>
<feature type="compositionally biased region" description="Basic and acidic residues" evidence="4">
    <location>
        <begin position="923"/>
        <end position="962"/>
    </location>
</feature>
<evidence type="ECO:0000259" key="5">
    <source>
        <dbReference type="PROSITE" id="PS52035"/>
    </source>
</evidence>
<feature type="compositionally biased region" description="Polar residues" evidence="4">
    <location>
        <begin position="789"/>
        <end position="798"/>
    </location>
</feature>
<evidence type="ECO:0000256" key="3">
    <source>
        <dbReference type="PROSITE-ProRule" id="PRU01379"/>
    </source>
</evidence>
<feature type="compositionally biased region" description="Basic and acidic residues" evidence="4">
    <location>
        <begin position="35"/>
        <end position="52"/>
    </location>
</feature>
<gene>
    <name evidence="7" type="primary">LOC111129975</name>
</gene>
<dbReference type="GO" id="GO:0006508">
    <property type="term" value="P:proteolysis"/>
    <property type="evidence" value="ECO:0007669"/>
    <property type="project" value="InterPro"/>
</dbReference>
<dbReference type="Proteomes" id="UP000694844">
    <property type="component" value="Chromosome 1"/>
</dbReference>
<evidence type="ECO:0000256" key="2">
    <source>
        <dbReference type="ARBA" id="ARBA00005988"/>
    </source>
</evidence>
<dbReference type="SUPFAM" id="SSF53187">
    <property type="entry name" value="Zn-dependent exopeptidases"/>
    <property type="match status" value="1"/>
</dbReference>
<feature type="compositionally biased region" description="Basic and acidic residues" evidence="4">
    <location>
        <begin position="849"/>
        <end position="860"/>
    </location>
</feature>
<organism evidence="6 7">
    <name type="scientific">Crassostrea virginica</name>
    <name type="common">Eastern oyster</name>
    <dbReference type="NCBI Taxonomy" id="6565"/>
    <lineage>
        <taxon>Eukaryota</taxon>
        <taxon>Metazoa</taxon>
        <taxon>Spiralia</taxon>
        <taxon>Lophotrochozoa</taxon>
        <taxon>Mollusca</taxon>
        <taxon>Bivalvia</taxon>
        <taxon>Autobranchia</taxon>
        <taxon>Pteriomorphia</taxon>
        <taxon>Ostreida</taxon>
        <taxon>Ostreoidea</taxon>
        <taxon>Ostreidae</taxon>
        <taxon>Crassostrea</taxon>
    </lineage>
</organism>
<feature type="compositionally biased region" description="Basic and acidic residues" evidence="4">
    <location>
        <begin position="826"/>
        <end position="841"/>
    </location>
</feature>
<dbReference type="GO" id="GO:0004181">
    <property type="term" value="F:metallocarboxypeptidase activity"/>
    <property type="evidence" value="ECO:0007669"/>
    <property type="project" value="InterPro"/>
</dbReference>
<feature type="compositionally biased region" description="Basic and acidic residues" evidence="4">
    <location>
        <begin position="74"/>
        <end position="87"/>
    </location>
</feature>
<feature type="region of interest" description="Disordered" evidence="4">
    <location>
        <begin position="788"/>
        <end position="860"/>
    </location>
</feature>
<evidence type="ECO:0000313" key="7">
    <source>
        <dbReference type="RefSeq" id="XP_022332532.1"/>
    </source>
</evidence>
<dbReference type="RefSeq" id="XP_022332532.1">
    <property type="nucleotide sequence ID" value="XM_022476824.1"/>
</dbReference>
<dbReference type="PANTHER" id="PTHR12756:SF4">
    <property type="entry name" value="PEPTIDASE M14 CARBOXYPEPTIDASE A DOMAIN-CONTAINING PROTEIN"/>
    <property type="match status" value="1"/>
</dbReference>